<organism evidence="2 3">
    <name type="scientific">Mycena rosella</name>
    <name type="common">Pink bonnet</name>
    <name type="synonym">Agaricus rosellus</name>
    <dbReference type="NCBI Taxonomy" id="1033263"/>
    <lineage>
        <taxon>Eukaryota</taxon>
        <taxon>Fungi</taxon>
        <taxon>Dikarya</taxon>
        <taxon>Basidiomycota</taxon>
        <taxon>Agaricomycotina</taxon>
        <taxon>Agaricomycetes</taxon>
        <taxon>Agaricomycetidae</taxon>
        <taxon>Agaricales</taxon>
        <taxon>Marasmiineae</taxon>
        <taxon>Mycenaceae</taxon>
        <taxon>Mycena</taxon>
    </lineage>
</organism>
<accession>A0AAD7DTN6</accession>
<protein>
    <submittedName>
        <fullName evidence="2">Uncharacterized protein</fullName>
    </submittedName>
</protein>
<proteinExistence type="predicted"/>
<comment type="caution">
    <text evidence="2">The sequence shown here is derived from an EMBL/GenBank/DDBJ whole genome shotgun (WGS) entry which is preliminary data.</text>
</comment>
<evidence type="ECO:0000313" key="3">
    <source>
        <dbReference type="Proteomes" id="UP001221757"/>
    </source>
</evidence>
<sequence length="201" mass="21891">MSSPSPLPTSPPPPPPPLPPHTPPQTANPAELFTPDNCWAMKNAALEVPTPPYPESAPETPALLSYRPAAPESSPLASPLDNTLQTQMPDMRAASDIFLDNRFDISQEEFARSLANINADTQGSEDENGEQYDELELSHPPNACSSHLHPHTVLFPRAHQLLDRHGLPVTLLTQRGALFGNDDSNKPWVLEDEGWDQVDGG</sequence>
<dbReference type="AlphaFoldDB" id="A0AAD7DTN6"/>
<feature type="compositionally biased region" description="Acidic residues" evidence="1">
    <location>
        <begin position="123"/>
        <end position="135"/>
    </location>
</feature>
<feature type="region of interest" description="Disordered" evidence="1">
    <location>
        <begin position="49"/>
        <end position="76"/>
    </location>
</feature>
<evidence type="ECO:0000256" key="1">
    <source>
        <dbReference type="SAM" id="MobiDB-lite"/>
    </source>
</evidence>
<reference evidence="2" key="1">
    <citation type="submission" date="2023-03" db="EMBL/GenBank/DDBJ databases">
        <title>Massive genome expansion in bonnet fungi (Mycena s.s.) driven by repeated elements and novel gene families across ecological guilds.</title>
        <authorList>
            <consortium name="Lawrence Berkeley National Laboratory"/>
            <person name="Harder C.B."/>
            <person name="Miyauchi S."/>
            <person name="Viragh M."/>
            <person name="Kuo A."/>
            <person name="Thoen E."/>
            <person name="Andreopoulos B."/>
            <person name="Lu D."/>
            <person name="Skrede I."/>
            <person name="Drula E."/>
            <person name="Henrissat B."/>
            <person name="Morin E."/>
            <person name="Kohler A."/>
            <person name="Barry K."/>
            <person name="LaButti K."/>
            <person name="Morin E."/>
            <person name="Salamov A."/>
            <person name="Lipzen A."/>
            <person name="Mereny Z."/>
            <person name="Hegedus B."/>
            <person name="Baldrian P."/>
            <person name="Stursova M."/>
            <person name="Weitz H."/>
            <person name="Taylor A."/>
            <person name="Grigoriev I.V."/>
            <person name="Nagy L.G."/>
            <person name="Martin F."/>
            <person name="Kauserud H."/>
        </authorList>
    </citation>
    <scope>NUCLEOTIDE SEQUENCE</scope>
    <source>
        <strain evidence="2">CBHHK067</strain>
    </source>
</reference>
<feature type="region of interest" description="Disordered" evidence="1">
    <location>
        <begin position="1"/>
        <end position="34"/>
    </location>
</feature>
<feature type="compositionally biased region" description="Pro residues" evidence="1">
    <location>
        <begin position="1"/>
        <end position="23"/>
    </location>
</feature>
<evidence type="ECO:0000313" key="2">
    <source>
        <dbReference type="EMBL" id="KAJ7697459.1"/>
    </source>
</evidence>
<gene>
    <name evidence="2" type="ORF">B0H17DRAFT_1197515</name>
</gene>
<dbReference type="Proteomes" id="UP001221757">
    <property type="component" value="Unassembled WGS sequence"/>
</dbReference>
<name>A0AAD7DTN6_MYCRO</name>
<keyword evidence="3" id="KW-1185">Reference proteome</keyword>
<dbReference type="EMBL" id="JARKIE010000030">
    <property type="protein sequence ID" value="KAJ7697459.1"/>
    <property type="molecule type" value="Genomic_DNA"/>
</dbReference>
<feature type="region of interest" description="Disordered" evidence="1">
    <location>
        <begin position="120"/>
        <end position="144"/>
    </location>
</feature>